<feature type="domain" description="EGF-like" evidence="1">
    <location>
        <begin position="151"/>
        <end position="184"/>
    </location>
</feature>
<keyword evidence="3" id="KW-1185">Reference proteome</keyword>
<dbReference type="EnsemblMetazoa" id="AALB003714-RA">
    <property type="protein sequence ID" value="AALB003714-PA"/>
    <property type="gene ID" value="AALB003714"/>
</dbReference>
<feature type="domain" description="EGF-like" evidence="1">
    <location>
        <begin position="582"/>
        <end position="617"/>
    </location>
</feature>
<feature type="domain" description="EGF-like" evidence="1">
    <location>
        <begin position="482"/>
        <end position="513"/>
    </location>
</feature>
<dbReference type="PANTHER" id="PTHR24047">
    <property type="entry name" value="FI01909P-RELATED"/>
    <property type="match status" value="1"/>
</dbReference>
<dbReference type="VEuPathDB" id="VectorBase:AALB20_033216"/>
<dbReference type="Proteomes" id="UP000069272">
    <property type="component" value="Chromosome 3R"/>
</dbReference>
<dbReference type="Gene3D" id="3.80.10.10">
    <property type="entry name" value="Ribonuclease Inhibitor"/>
    <property type="match status" value="2"/>
</dbReference>
<dbReference type="InterPro" id="IPR000742">
    <property type="entry name" value="EGF"/>
</dbReference>
<dbReference type="SUPFAM" id="SSF52047">
    <property type="entry name" value="RNI-like"/>
    <property type="match status" value="1"/>
</dbReference>
<feature type="domain" description="EGF-like" evidence="1">
    <location>
        <begin position="365"/>
        <end position="398"/>
    </location>
</feature>
<dbReference type="AlphaFoldDB" id="A0A182FB34"/>
<evidence type="ECO:0000259" key="1">
    <source>
        <dbReference type="SMART" id="SM00181"/>
    </source>
</evidence>
<dbReference type="Gene3D" id="2.10.25.10">
    <property type="entry name" value="Laminin"/>
    <property type="match status" value="11"/>
</dbReference>
<feature type="domain" description="EGF-like" evidence="1">
    <location>
        <begin position="515"/>
        <end position="548"/>
    </location>
</feature>
<reference evidence="2" key="2">
    <citation type="submission" date="2022-08" db="UniProtKB">
        <authorList>
            <consortium name="EnsemblMetazoa"/>
        </authorList>
    </citation>
    <scope>IDENTIFICATION</scope>
    <source>
        <strain evidence="2">STECLA/ALBI9_A</strain>
    </source>
</reference>
<dbReference type="STRING" id="7167.A0A182FB34"/>
<reference evidence="2 3" key="1">
    <citation type="journal article" date="2017" name="G3 (Bethesda)">
        <title>The Physical Genome Mapping of Anopheles albimanus Corrected Scaffold Misassemblies and Identified Interarm Rearrangements in Genus Anopheles.</title>
        <authorList>
            <person name="Artemov G.N."/>
            <person name="Peery A.N."/>
            <person name="Jiang X."/>
            <person name="Tu Z."/>
            <person name="Stegniy V.N."/>
            <person name="Sharakhova M.V."/>
            <person name="Sharakhov I.V."/>
        </authorList>
    </citation>
    <scope>NUCLEOTIDE SEQUENCE [LARGE SCALE GENOMIC DNA]</scope>
    <source>
        <strain evidence="2 3">ALBI9_A</strain>
    </source>
</reference>
<feature type="domain" description="EGF-like" evidence="1">
    <location>
        <begin position="40"/>
        <end position="74"/>
    </location>
</feature>
<dbReference type="VEuPathDB" id="VectorBase:AALB003714"/>
<accession>A0A182FB34</accession>
<sequence>MTTMRASGLDHNCLEEAALGNTELEVYECCNGYYNNTLGECLPICTKPCENGYCSSPNVCTCNDGFSKIGGVCRPTCRHCSNGICVAPNQCMCMKGFERNNAGLCVSKCNGICLNGICDKYGDCICQNGYFRSNVLANFDGLANVTLCTPNCDKPCQNGQCIGRNLCQCFKGFRSSPSSTFECEPICLADCINGKCILPNYCQCDEGYRMIGDRCSPICDPPCENGVCLGPSKCVCQEGFYNDNRIVHKCLPICHIPCHNGTCVAPNQCACNNGYVSSFNDLDRCVPFCDPQFIEMHNANCIAPNVIQCDDSYTLTANRASKKLSCQKECNPSCINGRCNDDDRCECLDGFVQAINDSSHICIPTCDPPCESGHCVAPNVCKCHEGHETHLEKSNICLPTCNPQVVNCTNGVCTSVNTCECNKGYSLMQDEYMVPIGNKSSQLRCLPSCHYLPSHSKCVAPGMYQCIEGYEKNDGSDYCFPVCEQECYNGSCTAPNVCNCSEGFRKNDNDECQSICESDCDGLGGTCVENKCQCFEGYNNLINDYQCSPTCDQCENGYCIALNVCICFDGYSSNKTGTCEPICNNCSEAAICQEPNKCACFEGWKPSQDKDNKFICIEKLSSARQTHLQYPYIVIIAIVSLAGIFAMVTTAYLRCRKFPDNNFSTGNVSCIINNLVSEELVRNYTFLTDNIEELVFINASMDQLDLTVPLSKIEPWKVLIKNSNMQQIVFPSEMRSSVVKLNNVNIKDIYFNKNNHLQDFRADNTSLTQVPMSVVYLHTLDILWLTHSPISSFSFDLLENSSLSLLYLVANQIESLIISPNVICCKNLEEIFLSGNQLKQLDFAIFALMVSLKSIFIEDNQLNFINATNISVDENECNSKAIKLTKPLEDKFCSWNGLYYNQIKNVSFVIHSQSLNCTDFYATLISIHLARNKIHKIDFSTFSLMNNLNSIDLSNNMLSALISSNDKVPLRLSELFVSNNNISHVFLKTLPSLKALYLHDNNILQLNMSTLPYDIDYLNLINNPLDCEQLPHMNRSVNLPTVGPYTEC</sequence>
<dbReference type="InterPro" id="IPR009030">
    <property type="entry name" value="Growth_fac_rcpt_cys_sf"/>
</dbReference>
<dbReference type="SUPFAM" id="SSF57184">
    <property type="entry name" value="Growth factor receptor domain"/>
    <property type="match status" value="1"/>
</dbReference>
<evidence type="ECO:0000313" key="2">
    <source>
        <dbReference type="EnsemblMetazoa" id="AALB003714-PA"/>
    </source>
</evidence>
<dbReference type="InterPro" id="IPR053255">
    <property type="entry name" value="EGF-like_domain"/>
</dbReference>
<feature type="domain" description="EGF-like" evidence="1">
    <location>
        <begin position="108"/>
        <end position="149"/>
    </location>
</feature>
<feature type="domain" description="EGF-like" evidence="1">
    <location>
        <begin position="329"/>
        <end position="363"/>
    </location>
</feature>
<proteinExistence type="predicted"/>
<feature type="domain" description="EGF-like" evidence="1">
    <location>
        <begin position="76"/>
        <end position="106"/>
    </location>
</feature>
<evidence type="ECO:0000313" key="3">
    <source>
        <dbReference type="Proteomes" id="UP000069272"/>
    </source>
</evidence>
<feature type="domain" description="EGF-like" evidence="1">
    <location>
        <begin position="253"/>
        <end position="286"/>
    </location>
</feature>
<feature type="domain" description="EGF-like" evidence="1">
    <location>
        <begin position="218"/>
        <end position="251"/>
    </location>
</feature>
<dbReference type="InterPro" id="IPR032675">
    <property type="entry name" value="LRR_dom_sf"/>
</dbReference>
<dbReference type="SMART" id="SM00181">
    <property type="entry name" value="EGF"/>
    <property type="match status" value="14"/>
</dbReference>
<dbReference type="PANTHER" id="PTHR24047:SF29">
    <property type="entry name" value="EATER-RELATED"/>
    <property type="match status" value="1"/>
</dbReference>
<feature type="domain" description="EGF-like" evidence="1">
    <location>
        <begin position="400"/>
        <end position="446"/>
    </location>
</feature>
<organism evidence="2 3">
    <name type="scientific">Anopheles albimanus</name>
    <name type="common">New world malaria mosquito</name>
    <dbReference type="NCBI Taxonomy" id="7167"/>
    <lineage>
        <taxon>Eukaryota</taxon>
        <taxon>Metazoa</taxon>
        <taxon>Ecdysozoa</taxon>
        <taxon>Arthropoda</taxon>
        <taxon>Hexapoda</taxon>
        <taxon>Insecta</taxon>
        <taxon>Pterygota</taxon>
        <taxon>Neoptera</taxon>
        <taxon>Endopterygota</taxon>
        <taxon>Diptera</taxon>
        <taxon>Nematocera</taxon>
        <taxon>Culicoidea</taxon>
        <taxon>Culicidae</taxon>
        <taxon>Anophelinae</taxon>
        <taxon>Anopheles</taxon>
    </lineage>
</organism>
<feature type="domain" description="EGF-like" evidence="1">
    <location>
        <begin position="186"/>
        <end position="216"/>
    </location>
</feature>
<feature type="domain" description="EGF-like" evidence="1">
    <location>
        <begin position="550"/>
        <end position="580"/>
    </location>
</feature>
<name>A0A182FB34_ANOAL</name>
<protein>
    <recommendedName>
        <fullName evidence="1">EGF-like domain-containing protein</fullName>
    </recommendedName>
</protein>
<dbReference type="VEuPathDB" id="VectorBase:AALB20_027664"/>